<dbReference type="InterPro" id="IPR015659">
    <property type="entry name" value="Proline_oxidase"/>
</dbReference>
<keyword evidence="1" id="KW-0560">Oxidoreductase</keyword>
<dbReference type="Pfam" id="PF01619">
    <property type="entry name" value="Pro_dh"/>
    <property type="match status" value="1"/>
</dbReference>
<dbReference type="PANTHER" id="PTHR13914:SF0">
    <property type="entry name" value="PROLINE DEHYDROGENASE 1, MITOCHONDRIAL"/>
    <property type="match status" value="1"/>
</dbReference>
<feature type="domain" description="Proline dehydrogenase" evidence="2">
    <location>
        <begin position="83"/>
        <end position="380"/>
    </location>
</feature>
<evidence type="ECO:0000313" key="3">
    <source>
        <dbReference type="EMBL" id="MFC3199728.1"/>
    </source>
</evidence>
<dbReference type="InterPro" id="IPR002872">
    <property type="entry name" value="Proline_DH_dom"/>
</dbReference>
<evidence type="ECO:0000313" key="4">
    <source>
        <dbReference type="Proteomes" id="UP001595526"/>
    </source>
</evidence>
<dbReference type="RefSeq" id="WP_379025631.1">
    <property type="nucleotide sequence ID" value="NZ_JBHRTA010000060.1"/>
</dbReference>
<dbReference type="Proteomes" id="UP001595526">
    <property type="component" value="Unassembled WGS sequence"/>
</dbReference>
<evidence type="ECO:0000259" key="2">
    <source>
        <dbReference type="Pfam" id="PF01619"/>
    </source>
</evidence>
<sequence length="398" mass="45429">MAQQTQQQRTLSFENTETAFRNKSNNELNRAYWLFKILGSNFLTNIGPPVTMFALNTGLPVTGIIRNTIFKHFCGGETIEGCVPTIQRLASQKVGTILDYSVEGEGTETAFDETCNEILRTVGYAKSDPNISFSVFKPTGLGRFSLLEKVNSKKSLSPEEEQEFGRIKQRVDRICASCYEYGVKVLIDAEHSWIQDVIDDLAREMMQRYNRNAPIVYNTYQLYRHDKLASLQADYYYAETAGFFLGAKLVRGAYMEIERERAREHGYKSPIQPNKEATDRDYDLAIQFCLDHLDRIGLMAGTHNEESSRLLAEEIDKRLWPRDHPHIHFSQLLGMSDHLSFNIAEAGYNSAKYVPYGPVKAVMPYLFRRAQENTSVAGQTGRELSLIAKEKKRRKSAR</sequence>
<dbReference type="EMBL" id="JBHRTA010000060">
    <property type="protein sequence ID" value="MFC3199728.1"/>
    <property type="molecule type" value="Genomic_DNA"/>
</dbReference>
<comment type="caution">
    <text evidence="3">The sequence shown here is derived from an EMBL/GenBank/DDBJ whole genome shotgun (WGS) entry which is preliminary data.</text>
</comment>
<name>A0ABV7JNU7_9SPHI</name>
<dbReference type="Gene3D" id="3.20.20.220">
    <property type="match status" value="1"/>
</dbReference>
<dbReference type="SUPFAM" id="SSF51730">
    <property type="entry name" value="FAD-linked oxidoreductase"/>
    <property type="match status" value="1"/>
</dbReference>
<dbReference type="InterPro" id="IPR029041">
    <property type="entry name" value="FAD-linked_oxidoreductase-like"/>
</dbReference>
<protein>
    <submittedName>
        <fullName evidence="3">Proline dehydrogenase family protein</fullName>
    </submittedName>
</protein>
<proteinExistence type="predicted"/>
<keyword evidence="4" id="KW-1185">Reference proteome</keyword>
<reference evidence="4" key="1">
    <citation type="journal article" date="2019" name="Int. J. Syst. Evol. Microbiol.">
        <title>The Global Catalogue of Microorganisms (GCM) 10K type strain sequencing project: providing services to taxonomists for standard genome sequencing and annotation.</title>
        <authorList>
            <consortium name="The Broad Institute Genomics Platform"/>
            <consortium name="The Broad Institute Genome Sequencing Center for Infectious Disease"/>
            <person name="Wu L."/>
            <person name="Ma J."/>
        </authorList>
    </citation>
    <scope>NUCLEOTIDE SEQUENCE [LARGE SCALE GENOMIC DNA]</scope>
    <source>
        <strain evidence="4">KCTC 52416</strain>
    </source>
</reference>
<evidence type="ECO:0000256" key="1">
    <source>
        <dbReference type="ARBA" id="ARBA00023002"/>
    </source>
</evidence>
<organism evidence="3 4">
    <name type="scientific">Parapedobacter deserti</name>
    <dbReference type="NCBI Taxonomy" id="1912957"/>
    <lineage>
        <taxon>Bacteria</taxon>
        <taxon>Pseudomonadati</taxon>
        <taxon>Bacteroidota</taxon>
        <taxon>Sphingobacteriia</taxon>
        <taxon>Sphingobacteriales</taxon>
        <taxon>Sphingobacteriaceae</taxon>
        <taxon>Parapedobacter</taxon>
    </lineage>
</organism>
<gene>
    <name evidence="3" type="ORF">ACFOET_19070</name>
</gene>
<accession>A0ABV7JNU7</accession>
<dbReference type="PANTHER" id="PTHR13914">
    <property type="entry name" value="PROLINE OXIDASE"/>
    <property type="match status" value="1"/>
</dbReference>